<feature type="compositionally biased region" description="Basic residues" evidence="1">
    <location>
        <begin position="123"/>
        <end position="135"/>
    </location>
</feature>
<organism evidence="2">
    <name type="scientific">Photinus pyralis</name>
    <name type="common">Common eastern firefly</name>
    <name type="synonym">Lampyris pyralis</name>
    <dbReference type="NCBI Taxonomy" id="7054"/>
    <lineage>
        <taxon>Eukaryota</taxon>
        <taxon>Metazoa</taxon>
        <taxon>Ecdysozoa</taxon>
        <taxon>Arthropoda</taxon>
        <taxon>Hexapoda</taxon>
        <taxon>Insecta</taxon>
        <taxon>Pterygota</taxon>
        <taxon>Neoptera</taxon>
        <taxon>Endopterygota</taxon>
        <taxon>Coleoptera</taxon>
        <taxon>Polyphaga</taxon>
        <taxon>Elateriformia</taxon>
        <taxon>Elateroidea</taxon>
        <taxon>Lampyridae</taxon>
        <taxon>Lampyrinae</taxon>
        <taxon>Photinus</taxon>
    </lineage>
</organism>
<feature type="region of interest" description="Disordered" evidence="1">
    <location>
        <begin position="1"/>
        <end position="60"/>
    </location>
</feature>
<feature type="region of interest" description="Disordered" evidence="1">
    <location>
        <begin position="438"/>
        <end position="462"/>
    </location>
</feature>
<name>A0A1Y1M998_PHOPY</name>
<evidence type="ECO:0000313" key="2">
    <source>
        <dbReference type="EMBL" id="JAV81160.1"/>
    </source>
</evidence>
<sequence>MTIVKKKSESESESEYDVALNRQRQASLSSVHESLSKRTAPSHKQDKNLPSRLSSKRTQYRQDEFRDWQQMYKLRNNSRIPKLIAKTNSKLTPHTRNEFMRKSSSIVIIRSKSQIQKKLDTHQRHKAKVKEKQHRHSNEDTMPPRFSYSTLFKAAQSLQQNHTSLRSLSSSSSSVTSLETRTFQERMEKQDWKLPDDLSLLIKVLKASQVQMNGRRRKPAEAILSRSSQLRLIFFLGNPENQDKVDTVPPETTTTTLHDEELALIKNYHDQKLARLQTFSTSESIVSEINTSQFLKGKSDKEPRDADPDERNKIEKKEEASNYSLWGQSGAPVLADKFQELLTFLWRMYLTKFLKSADTSYAKKEEPLTFPFAQAPTTVYQARVDRCPPTDPERVDRGTDCQCCCKTLDGRQADQMRREKKGGCLSCFKSPGSGGGGGGGYGKGGGGGGGAGGARGKPSKKKRATIPIMSFDLPESETQTVVETTKQQKEFQMKPPKTEYISEEELKPKEAPKKPCHFIMDSVLRPLNDEDCLLFQRMASSGSPVPILRDIPLSQKFNEEASGSQRGKFPKKGAMQPATKESASRAFTQEKLNEIEKRSGIFYEILAYVYDKFMYTRGALQSSDPDDSKSKAHT</sequence>
<reference evidence="2" key="1">
    <citation type="journal article" date="2016" name="Sci. Rep.">
        <title>Molecular characterization of firefly nuptial gifts: a multi-omics approach sheds light on postcopulatory sexual selection.</title>
        <authorList>
            <person name="Al-Wathiqui N."/>
            <person name="Fallon T.R."/>
            <person name="South A."/>
            <person name="Weng J.K."/>
            <person name="Lewis S.M."/>
        </authorList>
    </citation>
    <scope>NUCLEOTIDE SEQUENCE</scope>
</reference>
<evidence type="ECO:0000256" key="1">
    <source>
        <dbReference type="SAM" id="MobiDB-lite"/>
    </source>
</evidence>
<feature type="compositionally biased region" description="Polar residues" evidence="1">
    <location>
        <begin position="22"/>
        <end position="39"/>
    </location>
</feature>
<dbReference type="EMBL" id="GEZM01039818">
    <property type="protein sequence ID" value="JAV81160.1"/>
    <property type="molecule type" value="Transcribed_RNA"/>
</dbReference>
<feature type="compositionally biased region" description="Basic and acidic residues" evidence="1">
    <location>
        <begin position="1"/>
        <end position="10"/>
    </location>
</feature>
<accession>A0A1Y1M998</accession>
<proteinExistence type="predicted"/>
<feature type="region of interest" description="Disordered" evidence="1">
    <location>
        <begin position="294"/>
        <end position="316"/>
    </location>
</feature>
<protein>
    <submittedName>
        <fullName evidence="2">Uncharacterized protein</fullName>
    </submittedName>
</protein>
<feature type="region of interest" description="Disordered" evidence="1">
    <location>
        <begin position="558"/>
        <end position="585"/>
    </location>
</feature>
<dbReference type="AlphaFoldDB" id="A0A1Y1M998"/>
<feature type="compositionally biased region" description="Basic and acidic residues" evidence="1">
    <location>
        <begin position="297"/>
        <end position="316"/>
    </location>
</feature>
<feature type="compositionally biased region" description="Gly residues" evidence="1">
    <location>
        <begin position="438"/>
        <end position="455"/>
    </location>
</feature>
<feature type="region of interest" description="Disordered" evidence="1">
    <location>
        <begin position="120"/>
        <end position="144"/>
    </location>
</feature>